<gene>
    <name evidence="10 12" type="primary">idi</name>
    <name evidence="12" type="ORF">GCM10009737_20140</name>
</gene>
<feature type="binding site" evidence="10">
    <location>
        <position position="37"/>
    </location>
    <ligand>
        <name>Mn(2+)</name>
        <dbReference type="ChEBI" id="CHEBI:29035"/>
    </ligand>
</feature>
<accession>A0ABP5ANL6</accession>
<keyword evidence="6 10" id="KW-0460">Magnesium</keyword>
<sequence length="195" mass="20691">MSAPPAGAELVVLLDEAGEAVGTTEKAGVHHAATPLHLAFSCYVFDGEGRVLVTRRALHKPTWPGEWTNSFCGHPGPGEPLADAVRRRAPQEIGVEVRDVRLALPAFRYRAVMPNGVVENEMCPVYTAVAAGPVVPDPAEVDQAVWEPWADFRAGVLAGTRAISPWCAEQIALLPQDPRAAAPADPSVLPPAARV</sequence>
<feature type="binding site" evidence="10">
    <location>
        <position position="92"/>
    </location>
    <ligand>
        <name>Mg(2+)</name>
        <dbReference type="ChEBI" id="CHEBI:18420"/>
    </ligand>
</feature>
<keyword evidence="5 10" id="KW-0479">Metal-binding</keyword>
<dbReference type="SUPFAM" id="SSF55811">
    <property type="entry name" value="Nudix"/>
    <property type="match status" value="1"/>
</dbReference>
<evidence type="ECO:0000256" key="9">
    <source>
        <dbReference type="ARBA" id="ARBA00023235"/>
    </source>
</evidence>
<evidence type="ECO:0000256" key="10">
    <source>
        <dbReference type="HAMAP-Rule" id="MF_00202"/>
    </source>
</evidence>
<dbReference type="InterPro" id="IPR000086">
    <property type="entry name" value="NUDIX_hydrolase_dom"/>
</dbReference>
<feature type="binding site" evidence="10">
    <location>
        <position position="121"/>
    </location>
    <ligand>
        <name>Mn(2+)</name>
        <dbReference type="ChEBI" id="CHEBI:29035"/>
    </ligand>
</feature>
<evidence type="ECO:0000313" key="13">
    <source>
        <dbReference type="Proteomes" id="UP001501612"/>
    </source>
</evidence>
<keyword evidence="9 10" id="KW-0413">Isomerase</keyword>
<evidence type="ECO:0000259" key="11">
    <source>
        <dbReference type="PROSITE" id="PS51462"/>
    </source>
</evidence>
<dbReference type="Gene3D" id="3.90.79.10">
    <property type="entry name" value="Nucleoside Triphosphate Pyrophosphohydrolase"/>
    <property type="match status" value="1"/>
</dbReference>
<feature type="active site" evidence="10">
    <location>
        <position position="72"/>
    </location>
</feature>
<keyword evidence="7 10" id="KW-0464">Manganese</keyword>
<dbReference type="CDD" id="cd02885">
    <property type="entry name" value="NUDIX_IPP_Isomerase"/>
    <property type="match status" value="1"/>
</dbReference>
<dbReference type="Pfam" id="PF00293">
    <property type="entry name" value="NUDIX"/>
    <property type="match status" value="1"/>
</dbReference>
<dbReference type="InterPro" id="IPR011876">
    <property type="entry name" value="IsopentenylPP_isomerase_typ1"/>
</dbReference>
<dbReference type="HAMAP" id="MF_00202">
    <property type="entry name" value="Idi"/>
    <property type="match status" value="1"/>
</dbReference>
<evidence type="ECO:0000256" key="7">
    <source>
        <dbReference type="ARBA" id="ARBA00023211"/>
    </source>
</evidence>
<keyword evidence="4 10" id="KW-0963">Cytoplasm</keyword>
<dbReference type="PANTHER" id="PTHR10885">
    <property type="entry name" value="ISOPENTENYL-DIPHOSPHATE DELTA-ISOMERASE"/>
    <property type="match status" value="1"/>
</dbReference>
<evidence type="ECO:0000256" key="8">
    <source>
        <dbReference type="ARBA" id="ARBA00023229"/>
    </source>
</evidence>
<evidence type="ECO:0000256" key="2">
    <source>
        <dbReference type="ARBA" id="ARBA00007579"/>
    </source>
</evidence>
<reference evidence="13" key="1">
    <citation type="journal article" date="2019" name="Int. J. Syst. Evol. Microbiol.">
        <title>The Global Catalogue of Microorganisms (GCM) 10K type strain sequencing project: providing services to taxonomists for standard genome sequencing and annotation.</title>
        <authorList>
            <consortium name="The Broad Institute Genomics Platform"/>
            <consortium name="The Broad Institute Genome Sequencing Center for Infectious Disease"/>
            <person name="Wu L."/>
            <person name="Ma J."/>
        </authorList>
    </citation>
    <scope>NUCLEOTIDE SEQUENCE [LARGE SCALE GENOMIC DNA]</scope>
    <source>
        <strain evidence="13">JCM 14046</strain>
    </source>
</reference>
<dbReference type="PROSITE" id="PS51462">
    <property type="entry name" value="NUDIX"/>
    <property type="match status" value="1"/>
</dbReference>
<evidence type="ECO:0000256" key="6">
    <source>
        <dbReference type="ARBA" id="ARBA00022842"/>
    </source>
</evidence>
<evidence type="ECO:0000256" key="5">
    <source>
        <dbReference type="ARBA" id="ARBA00022723"/>
    </source>
</evidence>
<dbReference type="InterPro" id="IPR056375">
    <property type="entry name" value="Idi_bact"/>
</dbReference>
<feature type="binding site" evidence="10">
    <location>
        <position position="74"/>
    </location>
    <ligand>
        <name>Mn(2+)</name>
        <dbReference type="ChEBI" id="CHEBI:29035"/>
    </ligand>
</feature>
<feature type="binding site" evidence="10">
    <location>
        <position position="30"/>
    </location>
    <ligand>
        <name>Mn(2+)</name>
        <dbReference type="ChEBI" id="CHEBI:29035"/>
    </ligand>
</feature>
<comment type="function">
    <text evidence="10">Catalyzes the 1,3-allylic rearrangement of the homoallylic substrate isopentenyl (IPP) to its highly electrophilic allylic isomer, dimethylallyl diphosphate (DMAPP).</text>
</comment>
<comment type="caution">
    <text evidence="12">The sequence shown here is derived from an EMBL/GenBank/DDBJ whole genome shotgun (WGS) entry which is preliminary data.</text>
</comment>
<feature type="domain" description="Nudix hydrolase" evidence="11">
    <location>
        <begin position="35"/>
        <end position="169"/>
    </location>
</feature>
<comment type="cofactor">
    <cofactor evidence="10">
        <name>Mg(2+)</name>
        <dbReference type="ChEBI" id="CHEBI:18420"/>
    </cofactor>
    <text evidence="10">Binds 1 Mg(2+) ion per subunit. The magnesium ion binds only when substrate is bound.</text>
</comment>
<evidence type="ECO:0000313" key="12">
    <source>
        <dbReference type="EMBL" id="GAA1918654.1"/>
    </source>
</evidence>
<organism evidence="12 13">
    <name type="scientific">Nocardioides lentus</name>
    <dbReference type="NCBI Taxonomy" id="338077"/>
    <lineage>
        <taxon>Bacteria</taxon>
        <taxon>Bacillati</taxon>
        <taxon>Actinomycetota</taxon>
        <taxon>Actinomycetes</taxon>
        <taxon>Propionibacteriales</taxon>
        <taxon>Nocardioidaceae</taxon>
        <taxon>Nocardioides</taxon>
    </lineage>
</organism>
<dbReference type="NCBIfam" id="TIGR02150">
    <property type="entry name" value="IPP_isom_1"/>
    <property type="match status" value="1"/>
</dbReference>
<keyword evidence="13" id="KW-1185">Reference proteome</keyword>
<comment type="cofactor">
    <cofactor evidence="10">
        <name>Mn(2+)</name>
        <dbReference type="ChEBI" id="CHEBI:29035"/>
    </cofactor>
    <text evidence="10">Binds 1 Mn(2+) ion per subunit.</text>
</comment>
<proteinExistence type="inferred from homology"/>
<evidence type="ECO:0000256" key="4">
    <source>
        <dbReference type="ARBA" id="ARBA00022490"/>
    </source>
</evidence>
<comment type="pathway">
    <text evidence="1 10">Isoprenoid biosynthesis; dimethylallyl diphosphate biosynthesis; dimethylallyl diphosphate from isopentenyl diphosphate: step 1/1.</text>
</comment>
<dbReference type="PANTHER" id="PTHR10885:SF0">
    <property type="entry name" value="ISOPENTENYL-DIPHOSPHATE DELTA-ISOMERASE"/>
    <property type="match status" value="1"/>
</dbReference>
<dbReference type="EMBL" id="BAAAMY010000004">
    <property type="protein sequence ID" value="GAA1918654.1"/>
    <property type="molecule type" value="Genomic_DNA"/>
</dbReference>
<dbReference type="EC" id="5.3.3.2" evidence="3 10"/>
<dbReference type="InterPro" id="IPR015797">
    <property type="entry name" value="NUDIX_hydrolase-like_dom_sf"/>
</dbReference>
<dbReference type="RefSeq" id="WP_344006701.1">
    <property type="nucleotide sequence ID" value="NZ_BAAAMY010000004.1"/>
</dbReference>
<evidence type="ECO:0000256" key="1">
    <source>
        <dbReference type="ARBA" id="ARBA00004826"/>
    </source>
</evidence>
<dbReference type="NCBIfam" id="NF002995">
    <property type="entry name" value="PRK03759.1"/>
    <property type="match status" value="1"/>
</dbReference>
<comment type="similarity">
    <text evidence="2 10">Belongs to the IPP isomerase type 1 family.</text>
</comment>
<evidence type="ECO:0000256" key="3">
    <source>
        <dbReference type="ARBA" id="ARBA00012057"/>
    </source>
</evidence>
<comment type="subcellular location">
    <subcellularLocation>
        <location evidence="10">Cytoplasm</location>
    </subcellularLocation>
</comment>
<feature type="binding site" evidence="10">
    <location>
        <position position="119"/>
    </location>
    <ligand>
        <name>Mn(2+)</name>
        <dbReference type="ChEBI" id="CHEBI:29035"/>
    </ligand>
</feature>
<protein>
    <recommendedName>
        <fullName evidence="3 10">Isopentenyl-diphosphate Delta-isomerase</fullName>
        <shortName evidence="10">IPP isomerase</shortName>
        <ecNumber evidence="3 10">5.3.3.2</ecNumber>
    </recommendedName>
    <alternativeName>
        <fullName evidence="10">IPP:DMAPP isomerase</fullName>
    </alternativeName>
    <alternativeName>
        <fullName evidence="10">Isopentenyl pyrophosphate isomerase</fullName>
    </alternativeName>
</protein>
<dbReference type="Proteomes" id="UP001501612">
    <property type="component" value="Unassembled WGS sequence"/>
</dbReference>
<feature type="active site" evidence="10">
    <location>
        <position position="121"/>
    </location>
</feature>
<name>A0ABP5ANL6_9ACTN</name>
<keyword evidence="8 10" id="KW-0414">Isoprene biosynthesis</keyword>
<dbReference type="PIRSF" id="PIRSF018427">
    <property type="entry name" value="Isopntndiph_ism"/>
    <property type="match status" value="1"/>
</dbReference>
<comment type="catalytic activity">
    <reaction evidence="10">
        <text>isopentenyl diphosphate = dimethylallyl diphosphate</text>
        <dbReference type="Rhea" id="RHEA:23284"/>
        <dbReference type="ChEBI" id="CHEBI:57623"/>
        <dbReference type="ChEBI" id="CHEBI:128769"/>
        <dbReference type="EC" id="5.3.3.2"/>
    </reaction>
</comment>